<dbReference type="PANTHER" id="PTHR13966">
    <property type="entry name" value="ENDONUCLEASE RELATED"/>
    <property type="match status" value="1"/>
</dbReference>
<evidence type="ECO:0000256" key="7">
    <source>
        <dbReference type="ARBA" id="ARBA00022842"/>
    </source>
</evidence>
<evidence type="ECO:0000256" key="6">
    <source>
        <dbReference type="ARBA" id="ARBA00022801"/>
    </source>
</evidence>
<dbReference type="InterPro" id="IPR020821">
    <property type="entry name" value="ENPP1-3/EXOG-like_nuc-like"/>
</dbReference>
<dbReference type="EMBL" id="UGTW01000001">
    <property type="protein sequence ID" value="SUC17794.1"/>
    <property type="molecule type" value="Genomic_DNA"/>
</dbReference>
<keyword evidence="6 10" id="KW-0378">Hydrolase</keyword>
<dbReference type="InterPro" id="IPR044925">
    <property type="entry name" value="His-Me_finger_sf"/>
</dbReference>
<dbReference type="CDD" id="cd00091">
    <property type="entry name" value="NUC"/>
    <property type="match status" value="1"/>
</dbReference>
<evidence type="ECO:0000313" key="15">
    <source>
        <dbReference type="Proteomes" id="UP000254331"/>
    </source>
</evidence>
<dbReference type="SMART" id="SM00477">
    <property type="entry name" value="NUC"/>
    <property type="match status" value="1"/>
</dbReference>
<dbReference type="InterPro" id="IPR001604">
    <property type="entry name" value="Endo_G_ENPP1-like_dom"/>
</dbReference>
<evidence type="ECO:0000256" key="9">
    <source>
        <dbReference type="PIRSR" id="PIRSR640255-2"/>
    </source>
</evidence>
<feature type="active site" description="Proton acceptor" evidence="8">
    <location>
        <position position="131"/>
    </location>
</feature>
<gene>
    <name evidence="14" type="primary">nucA</name>
    <name evidence="14" type="ORF">NCTC10376_03747</name>
</gene>
<evidence type="ECO:0000256" key="8">
    <source>
        <dbReference type="PIRSR" id="PIRSR640255-1"/>
    </source>
</evidence>
<dbReference type="Proteomes" id="UP000254331">
    <property type="component" value="Unassembled WGS sequence"/>
</dbReference>
<evidence type="ECO:0000256" key="11">
    <source>
        <dbReference type="SAM" id="SignalP"/>
    </source>
</evidence>
<dbReference type="GO" id="GO:0003676">
    <property type="term" value="F:nucleic acid binding"/>
    <property type="evidence" value="ECO:0007669"/>
    <property type="project" value="InterPro"/>
</dbReference>
<dbReference type="GO" id="GO:0046872">
    <property type="term" value="F:metal ion binding"/>
    <property type="evidence" value="ECO:0007669"/>
    <property type="project" value="UniProtKB-KW"/>
</dbReference>
<comment type="similarity">
    <text evidence="2 10">Belongs to the DNA/RNA non-specific endonuclease family.</text>
</comment>
<sequence length="286" mass="31504">MKRITPIILSFLMISTSYANADITVEPNANIGSSLLTSARDISKRSMNDENCGIGCPLGGSETTIQRDVYTLNNNSETKFADWVAYLVTKDSIGSGKTRNWKKDPALGNDETLSPADYKNANATLKVDRGHQAPLASLAALPGWNALNYLSNITPQKADLNQGAWVRLEDQERNLAKEGHKVFTVTGPIYERNMGKLPSTDKDHTIPSAYFKVVFLNDTPENSSYAAFIMDQQTPKKADFCEFQVTAAEVEARTGLTLWSQLPEKAQDVKSQFGELVKKMGCTVLK</sequence>
<evidence type="ECO:0000313" key="14">
    <source>
        <dbReference type="EMBL" id="SUC17794.1"/>
    </source>
</evidence>
<evidence type="ECO:0000256" key="10">
    <source>
        <dbReference type="RuleBase" id="RU366055"/>
    </source>
</evidence>
<evidence type="ECO:0000259" key="12">
    <source>
        <dbReference type="SMART" id="SM00477"/>
    </source>
</evidence>
<dbReference type="SMART" id="SM00892">
    <property type="entry name" value="Endonuclease_NS"/>
    <property type="match status" value="1"/>
</dbReference>
<accession>A0A379FDR8</accession>
<comment type="cofactor">
    <cofactor evidence="1 10">
        <name>Mg(2+)</name>
        <dbReference type="ChEBI" id="CHEBI:18420"/>
    </cofactor>
</comment>
<dbReference type="PROSITE" id="PS01070">
    <property type="entry name" value="NUCLEASE_NON_SPEC"/>
    <property type="match status" value="1"/>
</dbReference>
<proteinExistence type="inferred from homology"/>
<dbReference type="EC" id="3.1.30.-" evidence="10"/>
<feature type="domain" description="DNA/RNA non-specific endonuclease/pyrophosphatase/phosphodiesterase" evidence="13">
    <location>
        <begin position="66"/>
        <end position="265"/>
    </location>
</feature>
<reference evidence="14 15" key="1">
    <citation type="submission" date="2018-06" db="EMBL/GenBank/DDBJ databases">
        <authorList>
            <consortium name="Pathogen Informatics"/>
            <person name="Doyle S."/>
        </authorList>
    </citation>
    <scope>NUCLEOTIDE SEQUENCE [LARGE SCALE GENOMIC DNA]</scope>
    <source>
        <strain evidence="14 15">NCTC10376</strain>
    </source>
</reference>
<dbReference type="Pfam" id="PF01223">
    <property type="entry name" value="Endonuclease_NS"/>
    <property type="match status" value="1"/>
</dbReference>
<feature type="domain" description="ENPP1-3/EXOG-like endonuclease/phosphodiesterase" evidence="12">
    <location>
        <begin position="67"/>
        <end position="265"/>
    </location>
</feature>
<keyword evidence="7" id="KW-0460">Magnesium</keyword>
<dbReference type="SUPFAM" id="SSF54060">
    <property type="entry name" value="His-Me finger endonucleases"/>
    <property type="match status" value="1"/>
</dbReference>
<dbReference type="InterPro" id="IPR018524">
    <property type="entry name" value="DNA/RNA_endonuclease_AS"/>
</dbReference>
<evidence type="ECO:0000256" key="2">
    <source>
        <dbReference type="ARBA" id="ARBA00010052"/>
    </source>
</evidence>
<evidence type="ECO:0000256" key="1">
    <source>
        <dbReference type="ARBA" id="ARBA00001946"/>
    </source>
</evidence>
<dbReference type="Gene3D" id="3.40.570.10">
    <property type="entry name" value="Extracellular Endonuclease, subunit A"/>
    <property type="match status" value="1"/>
</dbReference>
<dbReference type="RefSeq" id="WP_226905422.1">
    <property type="nucleotide sequence ID" value="NZ_JAPGKR010000001.1"/>
</dbReference>
<keyword evidence="4 9" id="KW-0479">Metal-binding</keyword>
<feature type="chain" id="PRO_5016689191" description="Endonuclease" evidence="11">
    <location>
        <begin position="22"/>
        <end position="286"/>
    </location>
</feature>
<dbReference type="PANTHER" id="PTHR13966:SF5">
    <property type="entry name" value="ENDONUCLEASE G, MITOCHONDRIAL"/>
    <property type="match status" value="1"/>
</dbReference>
<evidence type="ECO:0000256" key="4">
    <source>
        <dbReference type="ARBA" id="ARBA00022723"/>
    </source>
</evidence>
<keyword evidence="5 10" id="KW-0255">Endonuclease</keyword>
<name>A0A379FDR8_PROVU</name>
<keyword evidence="3 10" id="KW-0540">Nuclease</keyword>
<keyword evidence="11" id="KW-0732">Signal</keyword>
<protein>
    <recommendedName>
        <fullName evidence="10">Endonuclease</fullName>
        <ecNumber evidence="10">3.1.30.-</ecNumber>
    </recommendedName>
</protein>
<feature type="binding site" evidence="9">
    <location>
        <position position="161"/>
    </location>
    <ligand>
        <name>Mg(2+)</name>
        <dbReference type="ChEBI" id="CHEBI:18420"/>
        <note>catalytic</note>
    </ligand>
</feature>
<dbReference type="GO" id="GO:0016787">
    <property type="term" value="F:hydrolase activity"/>
    <property type="evidence" value="ECO:0007669"/>
    <property type="project" value="UniProtKB-KW"/>
</dbReference>
<evidence type="ECO:0000256" key="5">
    <source>
        <dbReference type="ARBA" id="ARBA00022759"/>
    </source>
</evidence>
<evidence type="ECO:0000259" key="13">
    <source>
        <dbReference type="SMART" id="SM00892"/>
    </source>
</evidence>
<dbReference type="AlphaFoldDB" id="A0A379FDR8"/>
<organism evidence="14 15">
    <name type="scientific">Proteus vulgaris</name>
    <dbReference type="NCBI Taxonomy" id="585"/>
    <lineage>
        <taxon>Bacteria</taxon>
        <taxon>Pseudomonadati</taxon>
        <taxon>Pseudomonadota</taxon>
        <taxon>Gammaproteobacteria</taxon>
        <taxon>Enterobacterales</taxon>
        <taxon>Morganellaceae</taxon>
        <taxon>Proteus</taxon>
    </lineage>
</organism>
<dbReference type="GO" id="GO:0004519">
    <property type="term" value="F:endonuclease activity"/>
    <property type="evidence" value="ECO:0007669"/>
    <property type="project" value="UniProtKB-UniRule"/>
</dbReference>
<dbReference type="InterPro" id="IPR040255">
    <property type="entry name" value="Non-specific_endonuclease"/>
</dbReference>
<evidence type="ECO:0000256" key="3">
    <source>
        <dbReference type="ARBA" id="ARBA00022722"/>
    </source>
</evidence>
<feature type="signal peptide" evidence="11">
    <location>
        <begin position="1"/>
        <end position="21"/>
    </location>
</feature>
<dbReference type="InterPro" id="IPR044929">
    <property type="entry name" value="DNA/RNA_non-sp_Endonuclease_sf"/>
</dbReference>